<accession>A0A7S3R3X9</accession>
<name>A0A7S3R3X9_DUNTE</name>
<sequence length="139" mass="15295">MGMLLLACYSLCESPRQVLKHTFMHSTMVCTFPCRIHTLALPQSAIWPPGISVCPCSAAVVGRCSYESISLTTLAFPFHLKLQARPHLTSLGYNNVWRTAMLPLPSLSIRNCRLAHTPCSLGYNNVWGIAILPLPSLSI</sequence>
<dbReference type="EMBL" id="HBIP01027414">
    <property type="protein sequence ID" value="CAE0501490.1"/>
    <property type="molecule type" value="Transcribed_RNA"/>
</dbReference>
<proteinExistence type="predicted"/>
<gene>
    <name evidence="1" type="ORF">DTER00134_LOCUS16563</name>
</gene>
<dbReference type="AlphaFoldDB" id="A0A7S3R3X9"/>
<evidence type="ECO:0000313" key="1">
    <source>
        <dbReference type="EMBL" id="CAE0501490.1"/>
    </source>
</evidence>
<reference evidence="1" key="1">
    <citation type="submission" date="2021-01" db="EMBL/GenBank/DDBJ databases">
        <authorList>
            <person name="Corre E."/>
            <person name="Pelletier E."/>
            <person name="Niang G."/>
            <person name="Scheremetjew M."/>
            <person name="Finn R."/>
            <person name="Kale V."/>
            <person name="Holt S."/>
            <person name="Cochrane G."/>
            <person name="Meng A."/>
            <person name="Brown T."/>
            <person name="Cohen L."/>
        </authorList>
    </citation>
    <scope>NUCLEOTIDE SEQUENCE</scope>
    <source>
        <strain evidence="1">CCMP1320</strain>
    </source>
</reference>
<organism evidence="1">
    <name type="scientific">Dunaliella tertiolecta</name>
    <name type="common">Green alga</name>
    <dbReference type="NCBI Taxonomy" id="3047"/>
    <lineage>
        <taxon>Eukaryota</taxon>
        <taxon>Viridiplantae</taxon>
        <taxon>Chlorophyta</taxon>
        <taxon>core chlorophytes</taxon>
        <taxon>Chlorophyceae</taxon>
        <taxon>CS clade</taxon>
        <taxon>Chlamydomonadales</taxon>
        <taxon>Dunaliellaceae</taxon>
        <taxon>Dunaliella</taxon>
    </lineage>
</organism>
<protein>
    <submittedName>
        <fullName evidence="1">Uncharacterized protein</fullName>
    </submittedName>
</protein>